<evidence type="ECO:0000256" key="4">
    <source>
        <dbReference type="ARBA" id="ARBA00010312"/>
    </source>
</evidence>
<evidence type="ECO:0000259" key="15">
    <source>
        <dbReference type="PROSITE" id="PS51379"/>
    </source>
</evidence>
<evidence type="ECO:0000256" key="13">
    <source>
        <dbReference type="SAM" id="MobiDB-lite"/>
    </source>
</evidence>
<dbReference type="Gene3D" id="3.40.50.740">
    <property type="match status" value="1"/>
</dbReference>
<feature type="compositionally biased region" description="Acidic residues" evidence="13">
    <location>
        <begin position="1142"/>
        <end position="1151"/>
    </location>
</feature>
<dbReference type="InterPro" id="IPR017900">
    <property type="entry name" value="4Fe4S_Fe_S_CS"/>
</dbReference>
<dbReference type="AlphaFoldDB" id="A0ABD5MHH2"/>
<dbReference type="InterPro" id="IPR036010">
    <property type="entry name" value="2Fe-2S_ferredoxin-like_sf"/>
</dbReference>
<dbReference type="InterPro" id="IPR041924">
    <property type="entry name" value="Formate_Dh-H_N"/>
</dbReference>
<dbReference type="FunFam" id="2.40.40.20:FF:000005">
    <property type="entry name" value="Periplasmic nitrate reductase"/>
    <property type="match status" value="1"/>
</dbReference>
<dbReference type="SUPFAM" id="SSF54862">
    <property type="entry name" value="4Fe-4S ferredoxins"/>
    <property type="match status" value="1"/>
</dbReference>
<keyword evidence="10 18" id="KW-0560">Oxidoreductase</keyword>
<dbReference type="InterPro" id="IPR006657">
    <property type="entry name" value="MoPterin_dinucl-bd_dom"/>
</dbReference>
<proteinExistence type="inferred from homology"/>
<dbReference type="PROSITE" id="PS51669">
    <property type="entry name" value="4FE4S_MOW_BIS_MGD"/>
    <property type="match status" value="1"/>
</dbReference>
<dbReference type="CDD" id="cd00207">
    <property type="entry name" value="fer2"/>
    <property type="match status" value="1"/>
</dbReference>
<dbReference type="NCBIfam" id="TIGR01591">
    <property type="entry name" value="Fdh-alpha"/>
    <property type="match status" value="1"/>
</dbReference>
<dbReference type="EC" id="1.17.1.9" evidence="18"/>
<dbReference type="GO" id="GO:0051539">
    <property type="term" value="F:4 iron, 4 sulfur cluster binding"/>
    <property type="evidence" value="ECO:0007669"/>
    <property type="project" value="UniProtKB-KW"/>
</dbReference>
<evidence type="ECO:0000256" key="7">
    <source>
        <dbReference type="ARBA" id="ARBA00022714"/>
    </source>
</evidence>
<protein>
    <submittedName>
        <fullName evidence="18">Formate dehydrogenase subunit alpha</fullName>
        <ecNumber evidence="18">1.17.1.9</ecNumber>
    </submittedName>
</protein>
<feature type="domain" description="4Fe-4S ferredoxin-type" evidence="15">
    <location>
        <begin position="227"/>
        <end position="246"/>
    </location>
</feature>
<dbReference type="FunFam" id="3.30.70.20:FF:000035">
    <property type="entry name" value="Iron hydrogenase 1"/>
    <property type="match status" value="1"/>
</dbReference>
<dbReference type="Pfam" id="PF10588">
    <property type="entry name" value="NADH-G_4Fe-4S_3"/>
    <property type="match status" value="1"/>
</dbReference>
<keyword evidence="9" id="KW-0677">Repeat</keyword>
<evidence type="ECO:0000256" key="8">
    <source>
        <dbReference type="ARBA" id="ARBA00022723"/>
    </source>
</evidence>
<dbReference type="CDD" id="cd02753">
    <property type="entry name" value="MopB_Formate-Dh-H"/>
    <property type="match status" value="1"/>
</dbReference>
<dbReference type="PROSITE" id="PS00551">
    <property type="entry name" value="MOLYBDOPTERIN_PROK_1"/>
    <property type="match status" value="1"/>
</dbReference>
<keyword evidence="12" id="KW-0411">Iron-sulfur</keyword>
<feature type="domain" description="2Fe-2S ferredoxin-type" evidence="14">
    <location>
        <begin position="79"/>
        <end position="165"/>
    </location>
</feature>
<dbReference type="CDD" id="cd00508">
    <property type="entry name" value="MopB_CT_Fdh-Nap-like"/>
    <property type="match status" value="1"/>
</dbReference>
<comment type="cofactor">
    <cofactor evidence="1">
        <name>Mo-bis(molybdopterin guanine dinucleotide)</name>
        <dbReference type="ChEBI" id="CHEBI:60539"/>
    </cofactor>
</comment>
<feature type="region of interest" description="Disordered" evidence="13">
    <location>
        <begin position="323"/>
        <end position="389"/>
    </location>
</feature>
<keyword evidence="6" id="KW-0500">Molybdenum</keyword>
<feature type="region of interest" description="Disordered" evidence="13">
    <location>
        <begin position="1105"/>
        <end position="1151"/>
    </location>
</feature>
<dbReference type="GeneID" id="67209583"/>
<keyword evidence="7" id="KW-0001">2Fe-2S</keyword>
<dbReference type="SUPFAM" id="SSF50692">
    <property type="entry name" value="ADC-like"/>
    <property type="match status" value="1"/>
</dbReference>
<dbReference type="GO" id="GO:0008863">
    <property type="term" value="F:formate dehydrogenase (NAD+) activity"/>
    <property type="evidence" value="ECO:0007669"/>
    <property type="project" value="UniProtKB-EC"/>
</dbReference>
<dbReference type="PROSITE" id="PS00490">
    <property type="entry name" value="MOLYBDOPTERIN_PROK_2"/>
    <property type="match status" value="1"/>
</dbReference>
<dbReference type="InterPro" id="IPR009010">
    <property type="entry name" value="Asp_de-COase-like_dom_sf"/>
</dbReference>
<dbReference type="InterPro" id="IPR006656">
    <property type="entry name" value="Mopterin_OxRdtase"/>
</dbReference>
<dbReference type="Gene3D" id="2.40.40.20">
    <property type="match status" value="1"/>
</dbReference>
<name>A0ABD5MHH2_9EURY</name>
<dbReference type="PROSITE" id="PS51839">
    <property type="entry name" value="4FE4S_HC3"/>
    <property type="match status" value="1"/>
</dbReference>
<reference evidence="18" key="1">
    <citation type="submission" date="2024-09" db="EMBL/GenBank/DDBJ databases">
        <authorList>
            <person name="Sun Q."/>
        </authorList>
    </citation>
    <scope>NUCLEOTIDE SEQUENCE [LARGE SCALE GENOMIC DNA]</scope>
    <source>
        <strain evidence="18">JCM 31273</strain>
    </source>
</reference>
<evidence type="ECO:0000259" key="14">
    <source>
        <dbReference type="PROSITE" id="PS51085"/>
    </source>
</evidence>
<keyword evidence="8" id="KW-0479">Metal-binding</keyword>
<organism evidence="18 19">
    <name type="scientific">Halobaculum roseum</name>
    <dbReference type="NCBI Taxonomy" id="2175149"/>
    <lineage>
        <taxon>Archaea</taxon>
        <taxon>Methanobacteriati</taxon>
        <taxon>Methanobacteriota</taxon>
        <taxon>Stenosarchaea group</taxon>
        <taxon>Halobacteria</taxon>
        <taxon>Halobacteriales</taxon>
        <taxon>Haloferacaceae</taxon>
        <taxon>Halobaculum</taxon>
    </lineage>
</organism>
<evidence type="ECO:0000313" key="19">
    <source>
        <dbReference type="Proteomes" id="UP001589595"/>
    </source>
</evidence>
<dbReference type="RefSeq" id="WP_225935158.1">
    <property type="nucleotide sequence ID" value="NZ_CP082286.1"/>
</dbReference>
<keyword evidence="11" id="KW-0408">Iron</keyword>
<comment type="cofactor">
    <cofactor evidence="2">
        <name>[4Fe-4S] cluster</name>
        <dbReference type="ChEBI" id="CHEBI:49883"/>
    </cofactor>
</comment>
<dbReference type="InterPro" id="IPR050123">
    <property type="entry name" value="Prok_molybdopt-oxidoreductase"/>
</dbReference>
<evidence type="ECO:0000256" key="1">
    <source>
        <dbReference type="ARBA" id="ARBA00001942"/>
    </source>
</evidence>
<dbReference type="PANTHER" id="PTHR43105:SF14">
    <property type="entry name" value="FORMATE DEHYDROGENASE H"/>
    <property type="match status" value="1"/>
</dbReference>
<dbReference type="EMBL" id="JBHMAJ010000001">
    <property type="protein sequence ID" value="MFB9823288.1"/>
    <property type="molecule type" value="Genomic_DNA"/>
</dbReference>
<gene>
    <name evidence="18" type="primary">fdhF</name>
    <name evidence="18" type="ORF">ACFFOL_03680</name>
</gene>
<dbReference type="Pfam" id="PF04879">
    <property type="entry name" value="Molybdop_Fe4S4"/>
    <property type="match status" value="1"/>
</dbReference>
<feature type="compositionally biased region" description="Basic and acidic residues" evidence="13">
    <location>
        <begin position="368"/>
        <end position="384"/>
    </location>
</feature>
<keyword evidence="5" id="KW-0004">4Fe-4S</keyword>
<dbReference type="InterPro" id="IPR006963">
    <property type="entry name" value="Mopterin_OxRdtase_4Fe-4S_dom"/>
</dbReference>
<dbReference type="Gene3D" id="3.30.70.20">
    <property type="match status" value="1"/>
</dbReference>
<feature type="domain" description="4Fe-4S ferredoxin-type" evidence="15">
    <location>
        <begin position="271"/>
        <end position="300"/>
    </location>
</feature>
<evidence type="ECO:0000259" key="16">
    <source>
        <dbReference type="PROSITE" id="PS51669"/>
    </source>
</evidence>
<comment type="caution">
    <text evidence="18">The sequence shown here is derived from an EMBL/GenBank/DDBJ whole genome shotgun (WGS) entry which is preliminary data.</text>
</comment>
<evidence type="ECO:0000313" key="18">
    <source>
        <dbReference type="EMBL" id="MFB9823288.1"/>
    </source>
</evidence>
<dbReference type="FunFam" id="3.40.228.10:FF:000002">
    <property type="entry name" value="Formate dehydrogenase subunit alpha"/>
    <property type="match status" value="1"/>
</dbReference>
<feature type="domain" description="4Fe-4S His(Cys)3-ligated-type" evidence="17">
    <location>
        <begin position="165"/>
        <end position="204"/>
    </location>
</feature>
<dbReference type="SUPFAM" id="SSF53706">
    <property type="entry name" value="Formate dehydrogenase/DMSO reductase, domains 1-3"/>
    <property type="match status" value="1"/>
</dbReference>
<evidence type="ECO:0000256" key="6">
    <source>
        <dbReference type="ARBA" id="ARBA00022505"/>
    </source>
</evidence>
<evidence type="ECO:0000256" key="2">
    <source>
        <dbReference type="ARBA" id="ARBA00001966"/>
    </source>
</evidence>
<dbReference type="GO" id="GO:0051537">
    <property type="term" value="F:2 iron, 2 sulfur cluster binding"/>
    <property type="evidence" value="ECO:0007669"/>
    <property type="project" value="UniProtKB-KW"/>
</dbReference>
<evidence type="ECO:0000256" key="10">
    <source>
        <dbReference type="ARBA" id="ARBA00023002"/>
    </source>
</evidence>
<evidence type="ECO:0000256" key="12">
    <source>
        <dbReference type="ARBA" id="ARBA00023014"/>
    </source>
</evidence>
<evidence type="ECO:0000259" key="17">
    <source>
        <dbReference type="PROSITE" id="PS51839"/>
    </source>
</evidence>
<dbReference type="GO" id="GO:0046872">
    <property type="term" value="F:metal ion binding"/>
    <property type="evidence" value="ECO:0007669"/>
    <property type="project" value="UniProtKB-KW"/>
</dbReference>
<dbReference type="Pfam" id="PF12838">
    <property type="entry name" value="Fer4_7"/>
    <property type="match status" value="1"/>
</dbReference>
<dbReference type="Pfam" id="PF00384">
    <property type="entry name" value="Molybdopterin"/>
    <property type="match status" value="1"/>
</dbReference>
<comment type="similarity">
    <text evidence="3">In the C-terminal section; belongs to the prokaryotic molybdopterin-containing oxidoreductase family.</text>
</comment>
<feature type="compositionally biased region" description="Low complexity" evidence="13">
    <location>
        <begin position="348"/>
        <end position="366"/>
    </location>
</feature>
<dbReference type="SMART" id="SM00929">
    <property type="entry name" value="NADH-G_4Fe-4S_3"/>
    <property type="match status" value="1"/>
</dbReference>
<evidence type="ECO:0000256" key="5">
    <source>
        <dbReference type="ARBA" id="ARBA00022485"/>
    </source>
</evidence>
<dbReference type="PROSITE" id="PS51379">
    <property type="entry name" value="4FE4S_FER_2"/>
    <property type="match status" value="2"/>
</dbReference>
<keyword evidence="19" id="KW-1185">Reference proteome</keyword>
<dbReference type="InterPro" id="IPR001041">
    <property type="entry name" value="2Fe-2S_ferredoxin-type"/>
</dbReference>
<sequence>MSADEQDGSDPLPRVPDATRVSDPRTSTPITETFAPGTASDPPVGIGESDGEGCGCGSCGCGDGVNVPNRDGSIGDEGEPVTVVVDGTEVSVPPGATLLEAMERVDHEGTVPALCAYDRDGDDCSDDIGPRSTCRTCTVEADGELVPACSHPAEAGTEIRTDDPDARESREVNLDLVLSDHNLRCTTCNQNGRCELQDAAIETGVEEPRFGVFDERAEYEPLDDTSPFIQIDRNKCITCARCVDACNDVQVSGVLRIEGTGEDTEIGFQSDAGTMADSACVSCGHCATVCPTGSLTEQGLAGLATLPIPGFNHANSVGTSLTAEAEKAARATSETGGRRGAGGGPGDANGATEDAADSGDAGATATVGRDDARGPSPTRERAESDGLASALRWAKRTASDAGRSAMLAGEHAAESLAARTMKEGWLFDAASRVADHRLKDVEFTETTCGFCAVGCRFQLVSKDDEVLGAVPTDDPADAPVNDFSTCVKGKFGYEFANSDERLTTPLVRGDDGELHEATWEEALSRVAEGFESIRERSGPDALAAFASSKCTNEEDYLMQKFARAVLGTKNVDNCARLCHSSTVAALKQTLGYGAMSNRINEDIGDADAYLITGSNTTESHPVLATRIKRNVDAGADLVVFDPRKVEIAEHASQYVRTDPGYDVAWINGLIRYIVANDLHDAEFVEDRTRNFEALREKVEPFTPEEVERLAGVAPEDLKRAAETVAGADSVVFGWAMGMTQHSHGTQNVLALADLALVTGNLGEPGAGVSPFRGHNNVQGGGGDMGTLPNLLPGYRDPGDPDVLDEFEDAWGVRPPAEEGLTVPEVFDEALAGNVEGLYVMGENPALSEPDLAHAEEALQALDFLVVQDVFPTETAAYADVVLPAATFSEKEGTFTNTERRVQLVGQATDPPGDARQDWAIIQALANRIDHAGDAWTYDGPADVMDEIADVAPIYGGITHDRLDEEGGLQWPCEDESDPGTPYLYEEEFNFPDGRARFVPADTGEPGDLPSEEFPLTMTTGRVLYHWHTGTLTRKVEGLLDHVGEAFVEVNPQTAERLGIADGERVRVESPRGSIEVRAEIGDRPGDGVVFVPMHFADGAVNRLTGDHVDPTSGIPEYKVSSVRIRRLGDERDPESSRPPADTDSDGVAGDD</sequence>
<feature type="compositionally biased region" description="Gly residues" evidence="13">
    <location>
        <begin position="338"/>
        <end position="347"/>
    </location>
</feature>
<dbReference type="InterPro" id="IPR017896">
    <property type="entry name" value="4Fe4S_Fe-S-bd"/>
</dbReference>
<dbReference type="SMART" id="SM00926">
    <property type="entry name" value="Molybdop_Fe4S4"/>
    <property type="match status" value="1"/>
</dbReference>
<dbReference type="PANTHER" id="PTHR43105">
    <property type="entry name" value="RESPIRATORY NITRATE REDUCTASE"/>
    <property type="match status" value="1"/>
</dbReference>
<dbReference type="Pfam" id="PF01568">
    <property type="entry name" value="Molydop_binding"/>
    <property type="match status" value="1"/>
</dbReference>
<dbReference type="SUPFAM" id="SSF54292">
    <property type="entry name" value="2Fe-2S ferredoxin-like"/>
    <property type="match status" value="1"/>
</dbReference>
<dbReference type="Pfam" id="PF13510">
    <property type="entry name" value="Fer2_4"/>
    <property type="match status" value="1"/>
</dbReference>
<feature type="compositionally biased region" description="Basic and acidic residues" evidence="13">
    <location>
        <begin position="1126"/>
        <end position="1135"/>
    </location>
</feature>
<dbReference type="InterPro" id="IPR027467">
    <property type="entry name" value="MopterinOxRdtase_cofactor_BS"/>
</dbReference>
<dbReference type="InterPro" id="IPR006478">
    <property type="entry name" value="Formate_DH_asu"/>
</dbReference>
<dbReference type="InterPro" id="IPR019574">
    <property type="entry name" value="NADH_UbQ_OxRdtase_Gsu_4Fe4S-bd"/>
</dbReference>
<dbReference type="Gene3D" id="2.20.25.90">
    <property type="entry name" value="ADC-like domains"/>
    <property type="match status" value="1"/>
</dbReference>
<dbReference type="Proteomes" id="UP001589595">
    <property type="component" value="Unassembled WGS sequence"/>
</dbReference>
<dbReference type="PROSITE" id="PS00198">
    <property type="entry name" value="4FE4S_FER_1"/>
    <property type="match status" value="1"/>
</dbReference>
<evidence type="ECO:0000256" key="3">
    <source>
        <dbReference type="ARBA" id="ARBA00007023"/>
    </source>
</evidence>
<dbReference type="InterPro" id="IPR006655">
    <property type="entry name" value="Mopterin_OxRdtase_prok_CS"/>
</dbReference>
<comment type="similarity">
    <text evidence="4">Belongs to the prokaryotic molybdopterin-containing oxidoreductase family.</text>
</comment>
<accession>A0ABD5MHH2</accession>
<dbReference type="PROSITE" id="PS51085">
    <property type="entry name" value="2FE2S_FER_2"/>
    <property type="match status" value="1"/>
</dbReference>
<dbReference type="Gene3D" id="3.10.20.740">
    <property type="match status" value="1"/>
</dbReference>
<dbReference type="Gene3D" id="3.40.228.10">
    <property type="entry name" value="Dimethylsulfoxide Reductase, domain 2"/>
    <property type="match status" value="1"/>
</dbReference>
<evidence type="ECO:0000256" key="11">
    <source>
        <dbReference type="ARBA" id="ARBA00023004"/>
    </source>
</evidence>
<evidence type="ECO:0000256" key="9">
    <source>
        <dbReference type="ARBA" id="ARBA00022737"/>
    </source>
</evidence>
<feature type="domain" description="4Fe-4S Mo/W bis-MGD-type" evidence="16">
    <location>
        <begin position="441"/>
        <end position="500"/>
    </location>
</feature>
<feature type="region of interest" description="Disordered" evidence="13">
    <location>
        <begin position="1"/>
        <end position="48"/>
    </location>
</feature>